<dbReference type="GO" id="GO:0005524">
    <property type="term" value="F:ATP binding"/>
    <property type="evidence" value="ECO:0007669"/>
    <property type="project" value="UniProtKB-KW"/>
</dbReference>
<dbReference type="GO" id="GO:0006400">
    <property type="term" value="P:tRNA modification"/>
    <property type="evidence" value="ECO:0007669"/>
    <property type="project" value="TreeGrafter"/>
</dbReference>
<evidence type="ECO:0000256" key="3">
    <source>
        <dbReference type="ARBA" id="ARBA00022712"/>
    </source>
</evidence>
<comment type="similarity">
    <text evidence="1">Belongs to the IPP transferase family.</text>
</comment>
<feature type="region of interest" description="Disordered" evidence="6">
    <location>
        <begin position="41"/>
        <end position="72"/>
    </location>
</feature>
<proteinExistence type="inferred from homology"/>
<dbReference type="Gene3D" id="3.40.50.300">
    <property type="entry name" value="P-loop containing nucleotide triphosphate hydrolases"/>
    <property type="match status" value="1"/>
</dbReference>
<dbReference type="SUPFAM" id="SSF52540">
    <property type="entry name" value="P-loop containing nucleoside triphosphate hydrolases"/>
    <property type="match status" value="1"/>
</dbReference>
<name>A0AAV1CLE6_OLDCO</name>
<evidence type="ECO:0000313" key="8">
    <source>
        <dbReference type="Proteomes" id="UP001161247"/>
    </source>
</evidence>
<evidence type="ECO:0000256" key="4">
    <source>
        <dbReference type="ARBA" id="ARBA00022741"/>
    </source>
</evidence>
<keyword evidence="2" id="KW-0808">Transferase</keyword>
<evidence type="ECO:0000256" key="1">
    <source>
        <dbReference type="ARBA" id="ARBA00005842"/>
    </source>
</evidence>
<dbReference type="Gene3D" id="1.10.287.890">
    <property type="entry name" value="Crystal structure of tRNA isopentenylpyrophosphate transferase (bh2366) domain"/>
    <property type="match status" value="1"/>
</dbReference>
<evidence type="ECO:0000256" key="2">
    <source>
        <dbReference type="ARBA" id="ARBA00022679"/>
    </source>
</evidence>
<sequence length="385" mass="42748">MIRKLPPFYPTIPTDSSIRTPPQLSSLLPLYKFRNLPFPSSSSSSSLSSPSSSPRTQMAATHNAAPATAVATAARRRRKMKKLVVVMGPTGSGKSKLSIDLATRFFPNSEIINSDKIQVYRGLDITTNKISMHDRRGVPHHFLGVFDPDIDFTPSDFRSLAPKTIAQIISRRNVPFVVGGSNSFIHSLLAKDFNPDIDVFEESGPVDSISSELRYECCFIWVDVSPPVLNQYLDDRVDDMLDSGMFEELSEYFAAEGFSGSSEPDSESVSRTGLRKAIGVPEFERYFKKHGGRCGESSEGDDVEERMSYEGAVKAIKDNTCKLAKRQVGKILRLRDAGWDLQRVDATEAFRAAMVTSKAGKRATEIWEKTVVEPSVKIVSRFLME</sequence>
<dbReference type="PANTHER" id="PTHR11088:SF86">
    <property type="entry name" value="ADENYLATE ISOPENTENYLTRANSFERASE 4-RELATED"/>
    <property type="match status" value="1"/>
</dbReference>
<dbReference type="EMBL" id="OX459119">
    <property type="protein sequence ID" value="CAI9096185.1"/>
    <property type="molecule type" value="Genomic_DNA"/>
</dbReference>
<dbReference type="HAMAP" id="MF_00185">
    <property type="entry name" value="IPP_trans"/>
    <property type="match status" value="1"/>
</dbReference>
<dbReference type="GO" id="GO:0052381">
    <property type="term" value="F:tRNA dimethylallyltransferase activity"/>
    <property type="evidence" value="ECO:0007669"/>
    <property type="project" value="InterPro"/>
</dbReference>
<dbReference type="Proteomes" id="UP001161247">
    <property type="component" value="Chromosome 2"/>
</dbReference>
<gene>
    <name evidence="7" type="ORF">OLC1_LOCUS7003</name>
</gene>
<protein>
    <submittedName>
        <fullName evidence="7">OLC1v1032270C1</fullName>
    </submittedName>
</protein>
<organism evidence="7 8">
    <name type="scientific">Oldenlandia corymbosa var. corymbosa</name>
    <dbReference type="NCBI Taxonomy" id="529605"/>
    <lineage>
        <taxon>Eukaryota</taxon>
        <taxon>Viridiplantae</taxon>
        <taxon>Streptophyta</taxon>
        <taxon>Embryophyta</taxon>
        <taxon>Tracheophyta</taxon>
        <taxon>Spermatophyta</taxon>
        <taxon>Magnoliopsida</taxon>
        <taxon>eudicotyledons</taxon>
        <taxon>Gunneridae</taxon>
        <taxon>Pentapetalae</taxon>
        <taxon>asterids</taxon>
        <taxon>lamiids</taxon>
        <taxon>Gentianales</taxon>
        <taxon>Rubiaceae</taxon>
        <taxon>Rubioideae</taxon>
        <taxon>Spermacoceae</taxon>
        <taxon>Hedyotis-Oldenlandia complex</taxon>
        <taxon>Oldenlandia</taxon>
    </lineage>
</organism>
<dbReference type="InterPro" id="IPR027417">
    <property type="entry name" value="P-loop_NTPase"/>
</dbReference>
<reference evidence="7" key="1">
    <citation type="submission" date="2023-03" db="EMBL/GenBank/DDBJ databases">
        <authorList>
            <person name="Julca I."/>
        </authorList>
    </citation>
    <scope>NUCLEOTIDE SEQUENCE</scope>
</reference>
<evidence type="ECO:0000313" key="7">
    <source>
        <dbReference type="EMBL" id="CAI9096185.1"/>
    </source>
</evidence>
<evidence type="ECO:0000256" key="5">
    <source>
        <dbReference type="ARBA" id="ARBA00022840"/>
    </source>
</evidence>
<dbReference type="InterPro" id="IPR039657">
    <property type="entry name" value="Dimethylallyltransferase"/>
</dbReference>
<keyword evidence="8" id="KW-1185">Reference proteome</keyword>
<evidence type="ECO:0000256" key="6">
    <source>
        <dbReference type="SAM" id="MobiDB-lite"/>
    </source>
</evidence>
<keyword evidence="5" id="KW-0067">ATP-binding</keyword>
<dbReference type="InterPro" id="IPR018022">
    <property type="entry name" value="IPT"/>
</dbReference>
<dbReference type="GO" id="GO:0005739">
    <property type="term" value="C:mitochondrion"/>
    <property type="evidence" value="ECO:0007669"/>
    <property type="project" value="TreeGrafter"/>
</dbReference>
<dbReference type="GO" id="GO:0009824">
    <property type="term" value="F:AMP dimethylallyltransferase activity"/>
    <property type="evidence" value="ECO:0007669"/>
    <property type="project" value="TreeGrafter"/>
</dbReference>
<dbReference type="GO" id="GO:0009691">
    <property type="term" value="P:cytokinin biosynthetic process"/>
    <property type="evidence" value="ECO:0007669"/>
    <property type="project" value="UniProtKB-KW"/>
</dbReference>
<keyword evidence="3" id="KW-0203">Cytokinin biosynthesis</keyword>
<dbReference type="PANTHER" id="PTHR11088">
    <property type="entry name" value="TRNA DIMETHYLALLYLTRANSFERASE"/>
    <property type="match status" value="1"/>
</dbReference>
<dbReference type="AlphaFoldDB" id="A0AAV1CLE6"/>
<dbReference type="Pfam" id="PF01715">
    <property type="entry name" value="IPPT"/>
    <property type="match status" value="2"/>
</dbReference>
<accession>A0AAV1CLE6</accession>
<keyword evidence="4" id="KW-0547">Nucleotide-binding</keyword>